<protein>
    <submittedName>
        <fullName evidence="2">Uncharacterized protein</fullName>
    </submittedName>
</protein>
<evidence type="ECO:0000256" key="1">
    <source>
        <dbReference type="SAM" id="Phobius"/>
    </source>
</evidence>
<reference evidence="2 3" key="1">
    <citation type="journal article" date="2015" name="Sci. Rep.">
        <title>Chromosome-level genome map provides insights into diverse defense mechanisms in the medicinal fungus Ganoderma sinense.</title>
        <authorList>
            <person name="Zhu Y."/>
            <person name="Xu J."/>
            <person name="Sun C."/>
            <person name="Zhou S."/>
            <person name="Xu H."/>
            <person name="Nelson D.R."/>
            <person name="Qian J."/>
            <person name="Song J."/>
            <person name="Luo H."/>
            <person name="Xiang L."/>
            <person name="Li Y."/>
            <person name="Xu Z."/>
            <person name="Ji A."/>
            <person name="Wang L."/>
            <person name="Lu S."/>
            <person name="Hayward A."/>
            <person name="Sun W."/>
            <person name="Li X."/>
            <person name="Schwartz D.C."/>
            <person name="Wang Y."/>
            <person name="Chen S."/>
        </authorList>
    </citation>
    <scope>NUCLEOTIDE SEQUENCE [LARGE SCALE GENOMIC DNA]</scope>
    <source>
        <strain evidence="2 3">ZZ0214-1</strain>
    </source>
</reference>
<dbReference type="OrthoDB" id="2757163at2759"/>
<feature type="transmembrane region" description="Helical" evidence="1">
    <location>
        <begin position="53"/>
        <end position="76"/>
    </location>
</feature>
<organism evidence="2 3">
    <name type="scientific">Ganoderma sinense ZZ0214-1</name>
    <dbReference type="NCBI Taxonomy" id="1077348"/>
    <lineage>
        <taxon>Eukaryota</taxon>
        <taxon>Fungi</taxon>
        <taxon>Dikarya</taxon>
        <taxon>Basidiomycota</taxon>
        <taxon>Agaricomycotina</taxon>
        <taxon>Agaricomycetes</taxon>
        <taxon>Polyporales</taxon>
        <taxon>Polyporaceae</taxon>
        <taxon>Ganoderma</taxon>
    </lineage>
</organism>
<evidence type="ECO:0000313" key="3">
    <source>
        <dbReference type="Proteomes" id="UP000230002"/>
    </source>
</evidence>
<proteinExistence type="predicted"/>
<keyword evidence="3" id="KW-1185">Reference proteome</keyword>
<accession>A0A2G8SJ15</accession>
<keyword evidence="1" id="KW-1133">Transmembrane helix</keyword>
<feature type="transmembrane region" description="Helical" evidence="1">
    <location>
        <begin position="96"/>
        <end position="121"/>
    </location>
</feature>
<sequence>MYSGVSYGVAASALSFGTNFVATLLVGYKAWVSRRFIRKHVIAGSLARQTERLFTLLVESGALYCVLWAVVVAWQIGDYQAAVETKAGTNTFWDVFGVFIRGALVPLIAIYPTVIIILVALNRSQVEHGFERDGGPELISPGRLPLSTLTVTVGSVAAEQDNPHGAGLYDAHLAILP</sequence>
<keyword evidence="1" id="KW-0472">Membrane</keyword>
<dbReference type="EMBL" id="AYKW01000007">
    <property type="protein sequence ID" value="PIL33548.1"/>
    <property type="molecule type" value="Genomic_DNA"/>
</dbReference>
<dbReference type="AlphaFoldDB" id="A0A2G8SJ15"/>
<evidence type="ECO:0000313" key="2">
    <source>
        <dbReference type="EMBL" id="PIL33548.1"/>
    </source>
</evidence>
<dbReference type="Proteomes" id="UP000230002">
    <property type="component" value="Unassembled WGS sequence"/>
</dbReference>
<feature type="transmembrane region" description="Helical" evidence="1">
    <location>
        <begin position="6"/>
        <end position="32"/>
    </location>
</feature>
<keyword evidence="1" id="KW-0812">Transmembrane</keyword>
<name>A0A2G8SJ15_9APHY</name>
<gene>
    <name evidence="2" type="ORF">GSI_04171</name>
</gene>
<comment type="caution">
    <text evidence="2">The sequence shown here is derived from an EMBL/GenBank/DDBJ whole genome shotgun (WGS) entry which is preliminary data.</text>
</comment>